<organism evidence="1 2">
    <name type="scientific">Ascaris lumbricoides</name>
    <name type="common">Giant roundworm</name>
    <dbReference type="NCBI Taxonomy" id="6252"/>
    <lineage>
        <taxon>Eukaryota</taxon>
        <taxon>Metazoa</taxon>
        <taxon>Ecdysozoa</taxon>
        <taxon>Nematoda</taxon>
        <taxon>Chromadorea</taxon>
        <taxon>Rhabditida</taxon>
        <taxon>Spirurina</taxon>
        <taxon>Ascaridomorpha</taxon>
        <taxon>Ascaridoidea</taxon>
        <taxon>Ascarididae</taxon>
        <taxon>Ascaris</taxon>
    </lineage>
</organism>
<keyword evidence="1" id="KW-1185">Reference proteome</keyword>
<accession>A0A0M3I8G1</accession>
<dbReference type="WBParaSite" id="ALUE_0001362901-mRNA-1">
    <property type="protein sequence ID" value="ALUE_0001362901-mRNA-1"/>
    <property type="gene ID" value="ALUE_0001362901"/>
</dbReference>
<name>A0A0M3I8G1_ASCLU</name>
<evidence type="ECO:0000313" key="1">
    <source>
        <dbReference type="Proteomes" id="UP000036681"/>
    </source>
</evidence>
<dbReference type="AlphaFoldDB" id="A0A0M3I8G1"/>
<evidence type="ECO:0000313" key="2">
    <source>
        <dbReference type="WBParaSite" id="ALUE_0001362901-mRNA-1"/>
    </source>
</evidence>
<reference evidence="2" key="1">
    <citation type="submission" date="2016-05" db="UniProtKB">
        <authorList>
            <consortium name="WormBaseParasite"/>
        </authorList>
    </citation>
    <scope>IDENTIFICATION</scope>
</reference>
<dbReference type="Proteomes" id="UP000036681">
    <property type="component" value="Unplaced"/>
</dbReference>
<sequence>MCFADTLMYLPYYLLAVYDIGESNEPTSKCGESSIGVHRKFFSQALTTGTARRRVLRLPAHTYTKSRQETRHYPLCSYILLSNARFALPPSALGLHYA</sequence>
<proteinExistence type="predicted"/>
<protein>
    <submittedName>
        <fullName evidence="2">Secreted protein</fullName>
    </submittedName>
</protein>